<keyword evidence="1" id="KW-0408">Iron</keyword>
<keyword evidence="1" id="KW-0004">4Fe-4S</keyword>
<dbReference type="GO" id="GO:0051539">
    <property type="term" value="F:4 iron, 4 sulfur cluster binding"/>
    <property type="evidence" value="ECO:0007669"/>
    <property type="project" value="UniProtKB-KW"/>
</dbReference>
<dbReference type="InterPro" id="IPR004453">
    <property type="entry name" value="QueG"/>
</dbReference>
<dbReference type="PROSITE" id="PS51379">
    <property type="entry name" value="4FE4S_FER_2"/>
    <property type="match status" value="1"/>
</dbReference>
<gene>
    <name evidence="7" type="ORF">METZ01_LOCUS149349</name>
</gene>
<evidence type="ECO:0000259" key="6">
    <source>
        <dbReference type="PROSITE" id="PS51379"/>
    </source>
</evidence>
<dbReference type="InterPro" id="IPR017900">
    <property type="entry name" value="4Fe4S_Fe_S_CS"/>
</dbReference>
<evidence type="ECO:0000313" key="7">
    <source>
        <dbReference type="EMBL" id="SVA96495.1"/>
    </source>
</evidence>
<dbReference type="EMBL" id="UINC01023901">
    <property type="protein sequence ID" value="SVA96495.1"/>
    <property type="molecule type" value="Genomic_DNA"/>
</dbReference>
<feature type="domain" description="4Fe-4S ferredoxin-type" evidence="6">
    <location>
        <begin position="178"/>
        <end position="207"/>
    </location>
</feature>
<dbReference type="PANTHER" id="PTHR30002:SF4">
    <property type="entry name" value="EPOXYQUEUOSINE REDUCTASE"/>
    <property type="match status" value="1"/>
</dbReference>
<feature type="non-terminal residue" evidence="7">
    <location>
        <position position="260"/>
    </location>
</feature>
<evidence type="ECO:0000256" key="4">
    <source>
        <dbReference type="ARBA" id="ARBA00022785"/>
    </source>
</evidence>
<sequence length="260" mass="29723">MDSRDLKEAISQHAVDLGFELVGIVPIVPSETHRIYEAWLEKGYAGEMDYLERHLPLKKDPRSLVPEALSLVALSFNYYTGDHPETDDSRGKISRYAWGEDYHRIIHDRLKKLGDFIHQDLGLGEKSRGFVDSGPLLEREHAWKAGLGWFGKHSNLIHWKKGSWFFLAELLLDLPLTPDHPFTRADCGSCTRCIEACPTDAIVADREVDSRRCISYLTIELKGPIPKNLRSRIGNWIFGCDICQEICPWNRKAPLSQEPR</sequence>
<dbReference type="InterPro" id="IPR013542">
    <property type="entry name" value="QueG_DUF1730"/>
</dbReference>
<dbReference type="Pfam" id="PF08331">
    <property type="entry name" value="QueG_DUF1730"/>
    <property type="match status" value="1"/>
</dbReference>
<keyword evidence="1" id="KW-0479">Metal-binding</keyword>
<keyword evidence="2" id="KW-0963">Cytoplasm</keyword>
<dbReference type="Pfam" id="PF13484">
    <property type="entry name" value="Fer4_16"/>
    <property type="match status" value="1"/>
</dbReference>
<accession>A0A382A4Q8</accession>
<reference evidence="7" key="1">
    <citation type="submission" date="2018-05" db="EMBL/GenBank/DDBJ databases">
        <authorList>
            <person name="Lanie J.A."/>
            <person name="Ng W.-L."/>
            <person name="Kazmierczak K.M."/>
            <person name="Andrzejewski T.M."/>
            <person name="Davidsen T.M."/>
            <person name="Wayne K.J."/>
            <person name="Tettelin H."/>
            <person name="Glass J.I."/>
            <person name="Rusch D."/>
            <person name="Podicherti R."/>
            <person name="Tsui H.-C.T."/>
            <person name="Winkler M.E."/>
        </authorList>
    </citation>
    <scope>NUCLEOTIDE SEQUENCE</scope>
</reference>
<evidence type="ECO:0000256" key="5">
    <source>
        <dbReference type="ARBA" id="ARBA00023002"/>
    </source>
</evidence>
<evidence type="ECO:0000256" key="2">
    <source>
        <dbReference type="ARBA" id="ARBA00022490"/>
    </source>
</evidence>
<keyword evidence="1" id="KW-0411">Iron-sulfur</keyword>
<name>A0A382A4Q8_9ZZZZ</name>
<organism evidence="7">
    <name type="scientific">marine metagenome</name>
    <dbReference type="NCBI Taxonomy" id="408172"/>
    <lineage>
        <taxon>unclassified sequences</taxon>
        <taxon>metagenomes</taxon>
        <taxon>ecological metagenomes</taxon>
    </lineage>
</organism>
<evidence type="ECO:0000256" key="3">
    <source>
        <dbReference type="ARBA" id="ARBA00022694"/>
    </source>
</evidence>
<keyword evidence="3" id="KW-0819">tRNA processing</keyword>
<dbReference type="GO" id="GO:0052693">
    <property type="term" value="F:epoxyqueuosine reductase activity"/>
    <property type="evidence" value="ECO:0007669"/>
    <property type="project" value="TreeGrafter"/>
</dbReference>
<dbReference type="AlphaFoldDB" id="A0A382A4Q8"/>
<dbReference type="Gene3D" id="3.30.70.20">
    <property type="match status" value="1"/>
</dbReference>
<dbReference type="PROSITE" id="PS00198">
    <property type="entry name" value="4FE4S_FER_1"/>
    <property type="match status" value="1"/>
</dbReference>
<protein>
    <recommendedName>
        <fullName evidence="6">4Fe-4S ferredoxin-type domain-containing protein</fullName>
    </recommendedName>
</protein>
<proteinExistence type="predicted"/>
<dbReference type="GO" id="GO:0008616">
    <property type="term" value="P:tRNA queuosine(34) biosynthetic process"/>
    <property type="evidence" value="ECO:0007669"/>
    <property type="project" value="UniProtKB-KW"/>
</dbReference>
<evidence type="ECO:0000256" key="1">
    <source>
        <dbReference type="ARBA" id="ARBA00022485"/>
    </source>
</evidence>
<dbReference type="NCBIfam" id="TIGR00276">
    <property type="entry name" value="tRNA epoxyqueuosine(34) reductase QueG"/>
    <property type="match status" value="1"/>
</dbReference>
<dbReference type="InterPro" id="IPR017896">
    <property type="entry name" value="4Fe4S_Fe-S-bd"/>
</dbReference>
<dbReference type="SUPFAM" id="SSF46548">
    <property type="entry name" value="alpha-helical ferredoxin"/>
    <property type="match status" value="1"/>
</dbReference>
<keyword evidence="5" id="KW-0560">Oxidoreductase</keyword>
<keyword evidence="4" id="KW-0671">Queuosine biosynthesis</keyword>
<dbReference type="PANTHER" id="PTHR30002">
    <property type="entry name" value="EPOXYQUEUOSINE REDUCTASE"/>
    <property type="match status" value="1"/>
</dbReference>